<evidence type="ECO:0000313" key="2">
    <source>
        <dbReference type="Proteomes" id="UP000006327"/>
    </source>
</evidence>
<reference evidence="1 2" key="1">
    <citation type="journal article" date="2017" name="Antonie Van Leeuwenhoek">
        <title>Rhizobium rhizosphaerae sp. nov., a novel species isolated from rice rhizosphere.</title>
        <authorList>
            <person name="Zhao J.J."/>
            <person name="Zhang J."/>
            <person name="Zhang R.J."/>
            <person name="Zhang C.W."/>
            <person name="Yin H.Q."/>
            <person name="Zhang X.X."/>
        </authorList>
    </citation>
    <scope>NUCLEOTIDE SEQUENCE [LARGE SCALE GENOMIC DNA]</scope>
    <source>
        <strain evidence="1 2">BSs20135</strain>
    </source>
</reference>
<protein>
    <recommendedName>
        <fullName evidence="3">PBP domain-containing protein</fullName>
    </recommendedName>
</protein>
<dbReference type="Gene3D" id="3.40.190.10">
    <property type="entry name" value="Periplasmic binding protein-like II"/>
    <property type="match status" value="1"/>
</dbReference>
<sequence length="142" mass="16342">MNYLRNLLLFVLIPISTDVFCERIYVVVNENNVQEIDAEVVKQIYSDKVSFWKNGEGILVFELPVKSNAREKFAQNILNKSAISTQRDWSNRFVNNTIKNEVKMKPQRLVAKFVSLKESAIGYVSESEINNLNGLKIVMIID</sequence>
<comment type="caution">
    <text evidence="1">The sequence shown here is derived from an EMBL/GenBank/DDBJ whole genome shotgun (WGS) entry which is preliminary data.</text>
</comment>
<keyword evidence="2" id="KW-1185">Reference proteome</keyword>
<gene>
    <name evidence="1" type="ORF">GARC_5085</name>
</gene>
<proteinExistence type="predicted"/>
<organism evidence="1 2">
    <name type="scientific">Paraglaciecola arctica BSs20135</name>
    <dbReference type="NCBI Taxonomy" id="493475"/>
    <lineage>
        <taxon>Bacteria</taxon>
        <taxon>Pseudomonadati</taxon>
        <taxon>Pseudomonadota</taxon>
        <taxon>Gammaproteobacteria</taxon>
        <taxon>Alteromonadales</taxon>
        <taxon>Alteromonadaceae</taxon>
        <taxon>Paraglaciecola</taxon>
    </lineage>
</organism>
<dbReference type="OrthoDB" id="5368589at2"/>
<evidence type="ECO:0008006" key="3">
    <source>
        <dbReference type="Google" id="ProtNLM"/>
    </source>
</evidence>
<accession>K6ZF34</accession>
<evidence type="ECO:0000313" key="1">
    <source>
        <dbReference type="EMBL" id="GAC22020.1"/>
    </source>
</evidence>
<dbReference type="Proteomes" id="UP000006327">
    <property type="component" value="Unassembled WGS sequence"/>
</dbReference>
<name>K6ZF34_9ALTE</name>
<dbReference type="AlphaFoldDB" id="K6ZF34"/>
<dbReference type="STRING" id="493475.GARC_5085"/>
<dbReference type="SUPFAM" id="SSF53850">
    <property type="entry name" value="Periplasmic binding protein-like II"/>
    <property type="match status" value="1"/>
</dbReference>
<dbReference type="EMBL" id="BAEO01000067">
    <property type="protein sequence ID" value="GAC22020.1"/>
    <property type="molecule type" value="Genomic_DNA"/>
</dbReference>
<dbReference type="RefSeq" id="WP_007625575.1">
    <property type="nucleotide sequence ID" value="NZ_BAEO01000067.1"/>
</dbReference>